<accession>A0A0F6NYI8</accession>
<dbReference type="GO" id="GO:0098015">
    <property type="term" value="C:virus tail"/>
    <property type="evidence" value="ECO:0007669"/>
    <property type="project" value="UniProtKB-KW"/>
</dbReference>
<gene>
    <name evidence="1" type="ORF">PM85_0020</name>
</gene>
<dbReference type="RefSeq" id="YP_009152052.1">
    <property type="nucleotide sequence ID" value="NC_027379.1"/>
</dbReference>
<sequence>MSYTFTEHTANGTQVTFPFRFSGSDKGYLRTSDIIVERKEDDWVAIQGWEVTGTHQITFRVPPTAGTMLRIRRVVDKEKNYAEFDRNVMLDMKSLNGSFIHLLEISQELLDGFYPEGYFVKQNVDWGGNKIINLGDGTDQKDAVNKGQLDSVDNTQTIWNQQQDTLIDGLRRAMTSGIAHRTIPWVYTSQQGGEVEIIPPYIFDSAIVFINGVFQHELKGAYVIQSNKIILSEPLLKGDEVYLLIGSRIASPDKSSWVYFKLNAEEGQTEVDVGTSFLSIEVYLDGLYQPDDAYVVDGSSITFTEPLPACRVTGKLKIA</sequence>
<name>A0A0F6NYI8_9CAUD</name>
<dbReference type="EMBL" id="KM819695">
    <property type="protein sequence ID" value="AIW03128.1"/>
    <property type="molecule type" value="Genomic_DNA"/>
</dbReference>
<reference evidence="1 2" key="1">
    <citation type="submission" date="2014-10" db="EMBL/GenBank/DDBJ databases">
        <title>Prtoeus mirabilis bacteriophage PM 85.</title>
        <authorList>
            <person name="Shedko E.D."/>
            <person name="Morozova V.V."/>
            <person name="Tupikin A.E."/>
            <person name="Kabilov M.R."/>
            <person name="Kurilshikov A.M."/>
            <person name="Babkin I.V."/>
            <person name="Tikunova N.V."/>
        </authorList>
    </citation>
    <scope>NUCLEOTIDE SEQUENCE [LARGE SCALE GENOMIC DNA]</scope>
</reference>
<keyword evidence="2" id="KW-1185">Reference proteome</keyword>
<dbReference type="GeneID" id="24724486"/>
<protein>
    <submittedName>
        <fullName evidence="1">Putative tail fiber protein</fullName>
    </submittedName>
</protein>
<dbReference type="Gene3D" id="6.10.250.2040">
    <property type="match status" value="1"/>
</dbReference>
<dbReference type="OrthoDB" id="5563at10239"/>
<dbReference type="Proteomes" id="UP000204171">
    <property type="component" value="Segment"/>
</dbReference>
<evidence type="ECO:0000313" key="1">
    <source>
        <dbReference type="EMBL" id="AIW03128.1"/>
    </source>
</evidence>
<proteinExistence type="predicted"/>
<evidence type="ECO:0000313" key="2">
    <source>
        <dbReference type="Proteomes" id="UP000204171"/>
    </source>
</evidence>
<organism evidence="1 2">
    <name type="scientific">Proteus phage PM 85</name>
    <dbReference type="NCBI Taxonomy" id="1560283"/>
    <lineage>
        <taxon>Viruses</taxon>
        <taxon>Duplodnaviria</taxon>
        <taxon>Heunggongvirae</taxon>
        <taxon>Uroviricota</taxon>
        <taxon>Caudoviricetes</taxon>
        <taxon>Autographivirales</taxon>
        <taxon>Autosignataviridae</taxon>
        <taxon>Molineuxvirinae</taxon>
        <taxon>Acadevirus</taxon>
        <taxon>Acadevirus PM85</taxon>
    </lineage>
</organism>
<dbReference type="KEGG" id="vg:24724486"/>